<comment type="caution">
    <text evidence="2">The sequence shown here is derived from an EMBL/GenBank/DDBJ whole genome shotgun (WGS) entry which is preliminary data.</text>
</comment>
<dbReference type="AlphaFoldDB" id="A0A2W7SBV7"/>
<dbReference type="EMBL" id="QKZV01000002">
    <property type="protein sequence ID" value="PZX64487.1"/>
    <property type="molecule type" value="Genomic_DNA"/>
</dbReference>
<evidence type="ECO:0000259" key="1">
    <source>
        <dbReference type="Pfam" id="PF23019"/>
    </source>
</evidence>
<evidence type="ECO:0000313" key="2">
    <source>
        <dbReference type="EMBL" id="PZX64487.1"/>
    </source>
</evidence>
<accession>A0A2W7SBV7</accession>
<dbReference type="RefSeq" id="WP_111293660.1">
    <property type="nucleotide sequence ID" value="NZ_QKZV01000002.1"/>
</dbReference>
<gene>
    <name evidence="2" type="ORF">LX80_00683</name>
</gene>
<sequence length="434" mass="50928">MPNTHLLFTHQPSNRLSYIVKTLFGEQFVITTDTVAFENTNAIKINYSNHSFQCTCLTIAPHTLLFEKNIQPQRISIDEKWDLPIFFANDSVLGFDVLAAAFYLISRYEEYLPYSSDVYGRYPATESLAYRSGFLQMPLVDYWLLQVEKLLQAYFPLYQLPKNNYAFIPTFDIDRILKYVDRGFLNNLKTFFKFILQQNFQEFNEMMKVVSGQQRDPFDVFELLISLCNHQKLAPVFFILLSNRNHPLDNNIAAHKKSMQYIIQQIQQYFTTGIHLSVESSMANNTNIAMNELQQLAAFNPQKPIHNNRFHYLHFQLPNSYERLLQLNIKADYSMGYSTINGFRAAYSKPFQWYHLTQETGTDLTVYPFCWMDTACIFHEKLSVEAAYQQLTDFDTGIKKVNGYCVPVWHNHCLSNETTMLPWQKAFVEWIQNR</sequence>
<dbReference type="OrthoDB" id="5573484at2"/>
<feature type="domain" description="DUF7033" evidence="1">
    <location>
        <begin position="94"/>
        <end position="179"/>
    </location>
</feature>
<evidence type="ECO:0000313" key="3">
    <source>
        <dbReference type="Proteomes" id="UP000249720"/>
    </source>
</evidence>
<organism evidence="2 3">
    <name type="scientific">Hydrotalea sandarakina</name>
    <dbReference type="NCBI Taxonomy" id="1004304"/>
    <lineage>
        <taxon>Bacteria</taxon>
        <taxon>Pseudomonadati</taxon>
        <taxon>Bacteroidota</taxon>
        <taxon>Chitinophagia</taxon>
        <taxon>Chitinophagales</taxon>
        <taxon>Chitinophagaceae</taxon>
        <taxon>Hydrotalea</taxon>
    </lineage>
</organism>
<reference evidence="2 3" key="1">
    <citation type="submission" date="2018-06" db="EMBL/GenBank/DDBJ databases">
        <title>Genomic Encyclopedia of Archaeal and Bacterial Type Strains, Phase II (KMG-II): from individual species to whole genera.</title>
        <authorList>
            <person name="Goeker M."/>
        </authorList>
    </citation>
    <scope>NUCLEOTIDE SEQUENCE [LARGE SCALE GENOMIC DNA]</scope>
    <source>
        <strain evidence="2 3">DSM 23241</strain>
    </source>
</reference>
<name>A0A2W7SBV7_9BACT</name>
<dbReference type="Proteomes" id="UP000249720">
    <property type="component" value="Unassembled WGS sequence"/>
</dbReference>
<protein>
    <recommendedName>
        <fullName evidence="1">DUF7033 domain-containing protein</fullName>
    </recommendedName>
</protein>
<dbReference type="Pfam" id="PF23019">
    <property type="entry name" value="DUF7033"/>
    <property type="match status" value="1"/>
</dbReference>
<keyword evidence="3" id="KW-1185">Reference proteome</keyword>
<proteinExistence type="predicted"/>
<dbReference type="InterPro" id="IPR054297">
    <property type="entry name" value="DUF7033"/>
</dbReference>